<dbReference type="RefSeq" id="WP_126359931.1">
    <property type="nucleotide sequence ID" value="NZ_LR134318.1"/>
</dbReference>
<dbReference type="InterPro" id="IPR051396">
    <property type="entry name" value="Bact_Antivir_Def_Nuclease"/>
</dbReference>
<dbReference type="PANTHER" id="PTHR43581">
    <property type="entry name" value="ATP/GTP PHOSPHATASE"/>
    <property type="match status" value="1"/>
</dbReference>
<dbReference type="Proteomes" id="UP000281909">
    <property type="component" value="Chromosome"/>
</dbReference>
<evidence type="ECO:0000313" key="2">
    <source>
        <dbReference type="EMBL" id="VEF08286.1"/>
    </source>
</evidence>
<sequence>MQKDNGYSTTEIVETILNRLNSSTRGKKSGQYTYVIGNNGTGKSRILGELAERLKKVRSDRVVACIASTVHDRFVYGEHKTVIYMGARNSSNAVFLSAIDRQLAKYILQAMRLDRRLLRYLLEAVNMNLSFSMGEKSIETILNPPGKATRDSNRITKRAADLGLLSPRPIAMLRRITEGNGRFEQLTDAQIPMLLNYLELNIDFTLRIELAGGEFIGFDELSTGEQNRLLLFSKILSVMRDGAVFLIDEPEISLHLHWQMDFHKTLEKLLSRLNRFHVVVATHSPTIISEAVKVDGNSLDNMVAVLHREHETGERLTYAGPGAGSVICKFHNFAEVASHDQLVLRFFQTSPYQTREVSVEVADAVLSVAEGGIEKSDAVKLLNELRAVIGLSKEAEQQIEAALVLVKNDLVNSIKMKDAG</sequence>
<gene>
    <name evidence="2" type="ORF">NCTC9428_00734</name>
</gene>
<dbReference type="InterPro" id="IPR003959">
    <property type="entry name" value="ATPase_AAA_core"/>
</dbReference>
<dbReference type="Gene3D" id="3.40.50.300">
    <property type="entry name" value="P-loop containing nucleotide triphosphate hydrolases"/>
    <property type="match status" value="1"/>
</dbReference>
<evidence type="ECO:0000313" key="3">
    <source>
        <dbReference type="Proteomes" id="UP000281909"/>
    </source>
</evidence>
<proteinExistence type="predicted"/>
<accession>A0A3S4R1Z4</accession>
<dbReference type="Pfam" id="PF13304">
    <property type="entry name" value="AAA_21"/>
    <property type="match status" value="1"/>
</dbReference>
<reference evidence="2 3" key="1">
    <citation type="submission" date="2018-12" db="EMBL/GenBank/DDBJ databases">
        <authorList>
            <consortium name="Pathogen Informatics"/>
        </authorList>
    </citation>
    <scope>NUCLEOTIDE SEQUENCE [LARGE SCALE GENOMIC DNA]</scope>
    <source>
        <strain evidence="2 3">NCTC9428</strain>
    </source>
</reference>
<evidence type="ECO:0000259" key="1">
    <source>
        <dbReference type="Pfam" id="PF13304"/>
    </source>
</evidence>
<dbReference type="InterPro" id="IPR027417">
    <property type="entry name" value="P-loop_NTPase"/>
</dbReference>
<dbReference type="PANTHER" id="PTHR43581:SF2">
    <property type="entry name" value="EXCINUCLEASE ATPASE SUBUNIT"/>
    <property type="match status" value="1"/>
</dbReference>
<name>A0A3S4R1Z4_PSEFL</name>
<feature type="domain" description="ATPase AAA-type core" evidence="1">
    <location>
        <begin position="214"/>
        <end position="289"/>
    </location>
</feature>
<protein>
    <submittedName>
        <fullName evidence="2">Cytochrome c biogenesis protein CcmA</fullName>
    </submittedName>
</protein>
<dbReference type="EMBL" id="LR134318">
    <property type="protein sequence ID" value="VEF08286.1"/>
    <property type="molecule type" value="Genomic_DNA"/>
</dbReference>
<dbReference type="OrthoDB" id="9815944at2"/>
<dbReference type="AlphaFoldDB" id="A0A3S4R1Z4"/>
<organism evidence="2 3">
    <name type="scientific">Pseudomonas fluorescens</name>
    <dbReference type="NCBI Taxonomy" id="294"/>
    <lineage>
        <taxon>Bacteria</taxon>
        <taxon>Pseudomonadati</taxon>
        <taxon>Pseudomonadota</taxon>
        <taxon>Gammaproteobacteria</taxon>
        <taxon>Pseudomonadales</taxon>
        <taxon>Pseudomonadaceae</taxon>
        <taxon>Pseudomonas</taxon>
    </lineage>
</organism>
<dbReference type="SUPFAM" id="SSF52540">
    <property type="entry name" value="P-loop containing nucleoside triphosphate hydrolases"/>
    <property type="match status" value="1"/>
</dbReference>